<feature type="zinc finger region" description="C3H1-type" evidence="4">
    <location>
        <begin position="345"/>
        <end position="373"/>
    </location>
</feature>
<dbReference type="Gene3D" id="4.10.1000.10">
    <property type="entry name" value="Zinc finger, CCCH-type"/>
    <property type="match status" value="1"/>
</dbReference>
<evidence type="ECO:0000259" key="6">
    <source>
        <dbReference type="PROSITE" id="PS50103"/>
    </source>
</evidence>
<dbReference type="InterPro" id="IPR057654">
    <property type="entry name" value="Znf-CCCH_tandem"/>
</dbReference>
<sequence length="435" mass="49324">MDHSALIAQLRKQDEERYAYLEVLSTELVVLRNEYNRTSSILNRERESSHMLQDVRDKLRGRIETLERTLDQNCFVLVLIHADTGGYLFDEKYIIQGHYGGLAAAHKLENTLRAYLVTRSISVSRLPLMIRVYANIDELSVAIRKTGTSEAAEQLRRFAYGFSYSNALFDFIPTSNGSEGASQKIRGTFEQFVRNPTCRHLILGACHDTSYVQALEEVAKDPDVRNRITLLEPFQTTKKYSALPFQSIRLDSFFRDSRPSTSASASFDVLTSNPQRSSYPHYSYGPDPRTSRSSDNILSSIPQSPTLWSLPKGFILINENGQRIDNQLPEATAEAIESLNQKTAKDQGRICYVFQVRGYCLEGKKCRFPHNRLLPEEVLALRHHLRGQPCKAGLGCRNPDCFFGHQCSCGERKCLFSKEMHAVKKDKLTAVQAVP</sequence>
<dbReference type="Pfam" id="PF25543">
    <property type="entry name" value="zf-CCCH_tandem"/>
    <property type="match status" value="1"/>
</dbReference>
<dbReference type="SUPFAM" id="SSF90229">
    <property type="entry name" value="CCCH zinc finger"/>
    <property type="match status" value="1"/>
</dbReference>
<dbReference type="OrthoDB" id="2270193at2759"/>
<name>A0A6A6B0I5_9PEZI</name>
<evidence type="ECO:0000256" key="1">
    <source>
        <dbReference type="ARBA" id="ARBA00022723"/>
    </source>
</evidence>
<dbReference type="PANTHER" id="PTHR37543">
    <property type="entry name" value="CCCH ZINC FINGER DNA BINDING PROTEIN (AFU_ORTHOLOGUE AFUA_5G12760)"/>
    <property type="match status" value="1"/>
</dbReference>
<evidence type="ECO:0000256" key="4">
    <source>
        <dbReference type="PROSITE-ProRule" id="PRU00723"/>
    </source>
</evidence>
<proteinExistence type="predicted"/>
<feature type="domain" description="C3H1-type" evidence="6">
    <location>
        <begin position="345"/>
        <end position="373"/>
    </location>
</feature>
<dbReference type="PANTHER" id="PTHR37543:SF1">
    <property type="entry name" value="CCCH ZINC FINGER DNA BINDING PROTEIN (AFU_ORTHOLOGUE AFUA_5G12760)"/>
    <property type="match status" value="1"/>
</dbReference>
<feature type="region of interest" description="Disordered" evidence="5">
    <location>
        <begin position="278"/>
        <end position="297"/>
    </location>
</feature>
<dbReference type="GeneID" id="54301079"/>
<dbReference type="InterPro" id="IPR000571">
    <property type="entry name" value="Znf_CCCH"/>
</dbReference>
<keyword evidence="1 4" id="KW-0479">Metal-binding</keyword>
<dbReference type="Proteomes" id="UP000799438">
    <property type="component" value="Unassembled WGS sequence"/>
</dbReference>
<evidence type="ECO:0000256" key="3">
    <source>
        <dbReference type="ARBA" id="ARBA00022833"/>
    </source>
</evidence>
<dbReference type="GO" id="GO:0008270">
    <property type="term" value="F:zinc ion binding"/>
    <property type="evidence" value="ECO:0007669"/>
    <property type="project" value="UniProtKB-KW"/>
</dbReference>
<dbReference type="AlphaFoldDB" id="A0A6A6B0I5"/>
<evidence type="ECO:0000313" key="7">
    <source>
        <dbReference type="EMBL" id="KAF2136953.1"/>
    </source>
</evidence>
<evidence type="ECO:0000256" key="2">
    <source>
        <dbReference type="ARBA" id="ARBA00022771"/>
    </source>
</evidence>
<evidence type="ECO:0000313" key="8">
    <source>
        <dbReference type="Proteomes" id="UP000799438"/>
    </source>
</evidence>
<dbReference type="InterPro" id="IPR036855">
    <property type="entry name" value="Znf_CCCH_sf"/>
</dbReference>
<reference evidence="7" key="1">
    <citation type="journal article" date="2020" name="Stud. Mycol.">
        <title>101 Dothideomycetes genomes: a test case for predicting lifestyles and emergence of pathogens.</title>
        <authorList>
            <person name="Haridas S."/>
            <person name="Albert R."/>
            <person name="Binder M."/>
            <person name="Bloem J."/>
            <person name="Labutti K."/>
            <person name="Salamov A."/>
            <person name="Andreopoulos B."/>
            <person name="Baker S."/>
            <person name="Barry K."/>
            <person name="Bills G."/>
            <person name="Bluhm B."/>
            <person name="Cannon C."/>
            <person name="Castanera R."/>
            <person name="Culley D."/>
            <person name="Daum C."/>
            <person name="Ezra D."/>
            <person name="Gonzalez J."/>
            <person name="Henrissat B."/>
            <person name="Kuo A."/>
            <person name="Liang C."/>
            <person name="Lipzen A."/>
            <person name="Lutzoni F."/>
            <person name="Magnuson J."/>
            <person name="Mondo S."/>
            <person name="Nolan M."/>
            <person name="Ohm R."/>
            <person name="Pangilinan J."/>
            <person name="Park H.-J."/>
            <person name="Ramirez L."/>
            <person name="Alfaro M."/>
            <person name="Sun H."/>
            <person name="Tritt A."/>
            <person name="Yoshinaga Y."/>
            <person name="Zwiers L.-H."/>
            <person name="Turgeon B."/>
            <person name="Goodwin S."/>
            <person name="Spatafora J."/>
            <person name="Crous P."/>
            <person name="Grigoriev I."/>
        </authorList>
    </citation>
    <scope>NUCLEOTIDE SEQUENCE</scope>
    <source>
        <strain evidence="7">CBS 121167</strain>
    </source>
</reference>
<accession>A0A6A6B0I5</accession>
<keyword evidence="8" id="KW-1185">Reference proteome</keyword>
<protein>
    <recommendedName>
        <fullName evidence="6">C3H1-type domain-containing protein</fullName>
    </recommendedName>
</protein>
<dbReference type="PROSITE" id="PS50103">
    <property type="entry name" value="ZF_C3H1"/>
    <property type="match status" value="1"/>
</dbReference>
<keyword evidence="3 4" id="KW-0862">Zinc</keyword>
<dbReference type="RefSeq" id="XP_033392671.1">
    <property type="nucleotide sequence ID" value="XM_033543582.1"/>
</dbReference>
<dbReference type="EMBL" id="ML995509">
    <property type="protein sequence ID" value="KAF2136953.1"/>
    <property type="molecule type" value="Genomic_DNA"/>
</dbReference>
<keyword evidence="2 4" id="KW-0863">Zinc-finger</keyword>
<evidence type="ECO:0000256" key="5">
    <source>
        <dbReference type="SAM" id="MobiDB-lite"/>
    </source>
</evidence>
<dbReference type="Pfam" id="PF25540">
    <property type="entry name" value="DUF7923"/>
    <property type="match status" value="1"/>
</dbReference>
<gene>
    <name evidence="7" type="ORF">K452DRAFT_312761</name>
</gene>
<organism evidence="7 8">
    <name type="scientific">Aplosporella prunicola CBS 121167</name>
    <dbReference type="NCBI Taxonomy" id="1176127"/>
    <lineage>
        <taxon>Eukaryota</taxon>
        <taxon>Fungi</taxon>
        <taxon>Dikarya</taxon>
        <taxon>Ascomycota</taxon>
        <taxon>Pezizomycotina</taxon>
        <taxon>Dothideomycetes</taxon>
        <taxon>Dothideomycetes incertae sedis</taxon>
        <taxon>Botryosphaeriales</taxon>
        <taxon>Aplosporellaceae</taxon>
        <taxon>Aplosporella</taxon>
    </lineage>
</organism>
<dbReference type="InterPro" id="IPR057683">
    <property type="entry name" value="DUF7923"/>
</dbReference>